<organism evidence="6 7">
    <name type="scientific">Scylla paramamosain</name>
    <name type="common">Mud crab</name>
    <dbReference type="NCBI Taxonomy" id="85552"/>
    <lineage>
        <taxon>Eukaryota</taxon>
        <taxon>Metazoa</taxon>
        <taxon>Ecdysozoa</taxon>
        <taxon>Arthropoda</taxon>
        <taxon>Crustacea</taxon>
        <taxon>Multicrustacea</taxon>
        <taxon>Malacostraca</taxon>
        <taxon>Eumalacostraca</taxon>
        <taxon>Eucarida</taxon>
        <taxon>Decapoda</taxon>
        <taxon>Pleocyemata</taxon>
        <taxon>Brachyura</taxon>
        <taxon>Eubrachyura</taxon>
        <taxon>Portunoidea</taxon>
        <taxon>Portunidae</taxon>
        <taxon>Portuninae</taxon>
        <taxon>Scylla</taxon>
    </lineage>
</organism>
<dbReference type="PANTHER" id="PTHR24252:SF7">
    <property type="entry name" value="HYALIN"/>
    <property type="match status" value="1"/>
</dbReference>
<proteinExistence type="predicted"/>
<evidence type="ECO:0000256" key="3">
    <source>
        <dbReference type="ARBA" id="ARBA00023157"/>
    </source>
</evidence>
<dbReference type="PROSITE" id="PS50240">
    <property type="entry name" value="TRYPSIN_DOM"/>
    <property type="match status" value="1"/>
</dbReference>
<keyword evidence="3" id="KW-1015">Disulfide bond</keyword>
<dbReference type="InterPro" id="IPR009003">
    <property type="entry name" value="Peptidase_S1_PA"/>
</dbReference>
<comment type="subcellular location">
    <subcellularLocation>
        <location evidence="1">Secreted</location>
    </subcellularLocation>
</comment>
<dbReference type="SUPFAM" id="SSF50494">
    <property type="entry name" value="Trypsin-like serine proteases"/>
    <property type="match status" value="1"/>
</dbReference>
<keyword evidence="2" id="KW-0964">Secreted</keyword>
<dbReference type="CDD" id="cd00190">
    <property type="entry name" value="Tryp_SPc"/>
    <property type="match status" value="1"/>
</dbReference>
<dbReference type="SMART" id="SM00020">
    <property type="entry name" value="Tryp_SPc"/>
    <property type="match status" value="1"/>
</dbReference>
<dbReference type="InterPro" id="IPR001254">
    <property type="entry name" value="Trypsin_dom"/>
</dbReference>
<evidence type="ECO:0000256" key="2">
    <source>
        <dbReference type="ARBA" id="ARBA00022525"/>
    </source>
</evidence>
<reference evidence="6 7" key="1">
    <citation type="submission" date="2023-03" db="EMBL/GenBank/DDBJ databases">
        <title>High-quality genome of Scylla paramamosain provides insights in environmental adaptation.</title>
        <authorList>
            <person name="Zhang L."/>
        </authorList>
    </citation>
    <scope>NUCLEOTIDE SEQUENCE [LARGE SCALE GENOMIC DNA]</scope>
    <source>
        <strain evidence="6">LZ_2023a</strain>
        <tissue evidence="6">Muscle</tissue>
    </source>
</reference>
<keyword evidence="7" id="KW-1185">Reference proteome</keyword>
<dbReference type="EMBL" id="JARAKH010000015">
    <property type="protein sequence ID" value="KAK8396874.1"/>
    <property type="molecule type" value="Genomic_DNA"/>
</dbReference>
<name>A0AAW0U9X7_SCYPA</name>
<feature type="domain" description="Peptidase S1" evidence="5">
    <location>
        <begin position="41"/>
        <end position="272"/>
    </location>
</feature>
<dbReference type="PRINTS" id="PR00722">
    <property type="entry name" value="CHYMOTRYPSIN"/>
</dbReference>
<evidence type="ECO:0000256" key="4">
    <source>
        <dbReference type="SAM" id="SignalP"/>
    </source>
</evidence>
<evidence type="ECO:0000256" key="1">
    <source>
        <dbReference type="ARBA" id="ARBA00004613"/>
    </source>
</evidence>
<comment type="caution">
    <text evidence="6">The sequence shown here is derived from an EMBL/GenBank/DDBJ whole genome shotgun (WGS) entry which is preliminary data.</text>
</comment>
<feature type="signal peptide" evidence="4">
    <location>
        <begin position="1"/>
        <end position="28"/>
    </location>
</feature>
<protein>
    <recommendedName>
        <fullName evidence="5">Peptidase S1 domain-containing protein</fullName>
    </recommendedName>
</protein>
<dbReference type="AlphaFoldDB" id="A0AAW0U9X7"/>
<evidence type="ECO:0000313" key="7">
    <source>
        <dbReference type="Proteomes" id="UP001487740"/>
    </source>
</evidence>
<dbReference type="Pfam" id="PF00089">
    <property type="entry name" value="Trypsin"/>
    <property type="match status" value="1"/>
</dbReference>
<keyword evidence="4" id="KW-0732">Signal</keyword>
<dbReference type="PANTHER" id="PTHR24252">
    <property type="entry name" value="ACROSIN-RELATED"/>
    <property type="match status" value="1"/>
</dbReference>
<accession>A0AAW0U9X7</accession>
<evidence type="ECO:0000313" key="6">
    <source>
        <dbReference type="EMBL" id="KAK8396874.1"/>
    </source>
</evidence>
<dbReference type="FunFam" id="2.40.10.10:FF:000047">
    <property type="entry name" value="Trypsin eta"/>
    <property type="match status" value="1"/>
</dbReference>
<feature type="chain" id="PRO_5043329101" description="Peptidase S1 domain-containing protein" evidence="4">
    <location>
        <begin position="29"/>
        <end position="273"/>
    </location>
</feature>
<gene>
    <name evidence="6" type="ORF">O3P69_005092</name>
</gene>
<sequence length="273" mass="29827">MKRTRASLLLQPHHLLLALFLLFGAAEGGQWRRGQKGFSRIIGGVDAKPGEFPHQASVQHRGFLGSRHLCGGTILTELHILTTADCIDDFTVSSLSVVAGVTNLEDHGESRQVIQVGAAILHEHFNRITHSNNVAILKLKEQLVLGDLVKPLPLPPDGEIVPGNTLCTVIGWGATIETGDYYKQLQKAEMTTLTDKECRASYGAMAIEDSMMCAGLPSEKVDTCDGDEGGPLLCMGHLHGITSWGEGCLQSYYPRVFSEVAYYRSWIMMYISS</sequence>
<dbReference type="GO" id="GO:0004252">
    <property type="term" value="F:serine-type endopeptidase activity"/>
    <property type="evidence" value="ECO:0007669"/>
    <property type="project" value="InterPro"/>
</dbReference>
<dbReference type="GO" id="GO:0016485">
    <property type="term" value="P:protein processing"/>
    <property type="evidence" value="ECO:0007669"/>
    <property type="project" value="UniProtKB-ARBA"/>
</dbReference>
<dbReference type="InterPro" id="IPR043504">
    <property type="entry name" value="Peptidase_S1_PA_chymotrypsin"/>
</dbReference>
<dbReference type="InterPro" id="IPR001314">
    <property type="entry name" value="Peptidase_S1A"/>
</dbReference>
<dbReference type="Gene3D" id="2.40.10.10">
    <property type="entry name" value="Trypsin-like serine proteases"/>
    <property type="match status" value="3"/>
</dbReference>
<dbReference type="Proteomes" id="UP001487740">
    <property type="component" value="Unassembled WGS sequence"/>
</dbReference>
<dbReference type="GO" id="GO:0005576">
    <property type="term" value="C:extracellular region"/>
    <property type="evidence" value="ECO:0007669"/>
    <property type="project" value="UniProtKB-SubCell"/>
</dbReference>
<evidence type="ECO:0000259" key="5">
    <source>
        <dbReference type="PROSITE" id="PS50240"/>
    </source>
</evidence>